<comment type="caution">
    <text evidence="3">The sequence shown here is derived from an EMBL/GenBank/DDBJ whole genome shotgun (WGS) entry which is preliminary data.</text>
</comment>
<dbReference type="GO" id="GO:0004869">
    <property type="term" value="F:cysteine-type endopeptidase inhibitor activity"/>
    <property type="evidence" value="ECO:0007669"/>
    <property type="project" value="InterPro"/>
</dbReference>
<feature type="chain" id="PRO_5035461682" evidence="2">
    <location>
        <begin position="22"/>
        <end position="196"/>
    </location>
</feature>
<dbReference type="InterPro" id="IPR000010">
    <property type="entry name" value="Cystatin_dom"/>
</dbReference>
<dbReference type="Gene3D" id="3.10.450.10">
    <property type="match status" value="1"/>
</dbReference>
<evidence type="ECO:0000313" key="3">
    <source>
        <dbReference type="EMBL" id="TMW63783.1"/>
    </source>
</evidence>
<accession>A0A8K1CIX5</accession>
<feature type="compositionally biased region" description="Polar residues" evidence="1">
    <location>
        <begin position="147"/>
        <end position="168"/>
    </location>
</feature>
<keyword evidence="2" id="KW-0732">Signal</keyword>
<reference evidence="3" key="1">
    <citation type="submission" date="2019-03" db="EMBL/GenBank/DDBJ databases">
        <title>Long read genome sequence of the mycoparasitic Pythium oligandrum ATCC 38472 isolated from sugarbeet rhizosphere.</title>
        <authorList>
            <person name="Gaulin E."/>
        </authorList>
    </citation>
    <scope>NUCLEOTIDE SEQUENCE</scope>
    <source>
        <strain evidence="3">ATCC 38472_TT</strain>
    </source>
</reference>
<dbReference type="SUPFAM" id="SSF54403">
    <property type="entry name" value="Cystatin/monellin"/>
    <property type="match status" value="1"/>
</dbReference>
<dbReference type="Proteomes" id="UP000794436">
    <property type="component" value="Unassembled WGS sequence"/>
</dbReference>
<dbReference type="AlphaFoldDB" id="A0A8K1CIX5"/>
<proteinExistence type="predicted"/>
<dbReference type="InterPro" id="IPR046350">
    <property type="entry name" value="Cystatin_sf"/>
</dbReference>
<sequence length="196" mass="20452">MIRQLVLSACVLGAFATSSMAQNTTAGGLSPHTVGANETSLLETALSSETGYQASVTQRLCYTKIASLETQVVSGMMYYFHVDACELPKGSKLTGKCDASCEAKRYTVKVYEQSWTNTVQVADVQEGDVEAATSGSTESDGHLLLGHTQSGNSSSGDMEPSTNASTVPSPTPDAASRLFQQGIALGVVVVSLVVLC</sequence>
<gene>
    <name evidence="3" type="ORF">Poli38472_002724</name>
</gene>
<evidence type="ECO:0000313" key="4">
    <source>
        <dbReference type="Proteomes" id="UP000794436"/>
    </source>
</evidence>
<evidence type="ECO:0000256" key="1">
    <source>
        <dbReference type="SAM" id="MobiDB-lite"/>
    </source>
</evidence>
<feature type="region of interest" description="Disordered" evidence="1">
    <location>
        <begin position="129"/>
        <end position="173"/>
    </location>
</feature>
<dbReference type="OrthoDB" id="164262at2759"/>
<dbReference type="CDD" id="cd00042">
    <property type="entry name" value="CY"/>
    <property type="match status" value="1"/>
</dbReference>
<feature type="signal peptide" evidence="2">
    <location>
        <begin position="1"/>
        <end position="21"/>
    </location>
</feature>
<dbReference type="InterPro" id="IPR018073">
    <property type="entry name" value="Prot_inh_cystat_CS"/>
</dbReference>
<protein>
    <submittedName>
        <fullName evidence="3">Uncharacterized protein</fullName>
    </submittedName>
</protein>
<name>A0A8K1CIX5_PYTOL</name>
<evidence type="ECO:0000256" key="2">
    <source>
        <dbReference type="SAM" id="SignalP"/>
    </source>
</evidence>
<keyword evidence="4" id="KW-1185">Reference proteome</keyword>
<dbReference type="PROSITE" id="PS00287">
    <property type="entry name" value="CYSTATIN"/>
    <property type="match status" value="1"/>
</dbReference>
<organism evidence="3 4">
    <name type="scientific">Pythium oligandrum</name>
    <name type="common">Mycoparasitic fungus</name>
    <dbReference type="NCBI Taxonomy" id="41045"/>
    <lineage>
        <taxon>Eukaryota</taxon>
        <taxon>Sar</taxon>
        <taxon>Stramenopiles</taxon>
        <taxon>Oomycota</taxon>
        <taxon>Peronosporomycetes</taxon>
        <taxon>Pythiales</taxon>
        <taxon>Pythiaceae</taxon>
        <taxon>Pythium</taxon>
    </lineage>
</organism>
<dbReference type="EMBL" id="SPLM01000072">
    <property type="protein sequence ID" value="TMW63783.1"/>
    <property type="molecule type" value="Genomic_DNA"/>
</dbReference>